<gene>
    <name evidence="1" type="ORF">NKI81_26450</name>
</gene>
<dbReference type="Proteomes" id="UP001480082">
    <property type="component" value="Unassembled WGS sequence"/>
</dbReference>
<proteinExistence type="predicted"/>
<evidence type="ECO:0000313" key="1">
    <source>
        <dbReference type="EMBL" id="MER9287442.1"/>
    </source>
</evidence>
<reference evidence="1 2" key="1">
    <citation type="journal article" date="2024" name="Proc. Natl. Acad. Sci. U.S.A.">
        <title>The evolutionary genomics of adaptation to stress in wild rhizobium bacteria.</title>
        <authorList>
            <person name="Kehlet-Delgado H."/>
            <person name="Montoya A.P."/>
            <person name="Jensen K.T."/>
            <person name="Wendlandt C.E."/>
            <person name="Dexheimer C."/>
            <person name="Roberts M."/>
            <person name="Torres Martinez L."/>
            <person name="Friesen M.L."/>
            <person name="Griffitts J.S."/>
            <person name="Porter S.S."/>
        </authorList>
    </citation>
    <scope>NUCLEOTIDE SEQUENCE [LARGE SCALE GENOMIC DNA]</scope>
    <source>
        <strain evidence="1 2">M0468</strain>
    </source>
</reference>
<name>A0ACC6T6A1_9HYPH</name>
<comment type="caution">
    <text evidence="1">The sequence shown here is derived from an EMBL/GenBank/DDBJ whole genome shotgun (WGS) entry which is preliminary data.</text>
</comment>
<evidence type="ECO:0000313" key="2">
    <source>
        <dbReference type="Proteomes" id="UP001480082"/>
    </source>
</evidence>
<organism evidence="1 2">
    <name type="scientific">Mesorhizobium australicum</name>
    <dbReference type="NCBI Taxonomy" id="536018"/>
    <lineage>
        <taxon>Bacteria</taxon>
        <taxon>Pseudomonadati</taxon>
        <taxon>Pseudomonadota</taxon>
        <taxon>Alphaproteobacteria</taxon>
        <taxon>Hyphomicrobiales</taxon>
        <taxon>Phyllobacteriaceae</taxon>
        <taxon>Mesorhizobium</taxon>
    </lineage>
</organism>
<protein>
    <submittedName>
        <fullName evidence="1">Uncharacterized protein</fullName>
    </submittedName>
</protein>
<sequence>MRDSYSDVGFTQSLAPAARNTSANGTGVDVNGYSGAVFVIGIGAWTDGTHTFDMQESDDNSTFTSVAAGQLQGTEPVVSSAPTASKVYKVGYLGTRRYLRVAVTVAGATTGAVYGASIMLGHAATKPVA</sequence>
<accession>A0ACC6T6A1</accession>
<dbReference type="EMBL" id="JAMYRI010000021">
    <property type="protein sequence ID" value="MER9287442.1"/>
    <property type="molecule type" value="Genomic_DNA"/>
</dbReference>
<keyword evidence="2" id="KW-1185">Reference proteome</keyword>